<accession>A0A066XHX8</accession>
<sequence>MAPITLDHGSVRDGSSTKCQPRTFTTLAVSPCKVHKQTFAKSRRHRPSDILVYPPPPLAEDIIIVRMAQEAALLPSPRLHRNRHLLQQQLLARPRAQPLVAEQKRPRILLSTKNFKWVKTDDAIWVKVPLVSKKRQIVLKTKGMKKMDASRG</sequence>
<gene>
    <name evidence="1" type="ORF">CSUB01_05851</name>
</gene>
<protein>
    <submittedName>
        <fullName evidence="1">Uncharacterized protein</fullName>
    </submittedName>
</protein>
<dbReference type="OrthoDB" id="4832308at2759"/>
<evidence type="ECO:0000313" key="2">
    <source>
        <dbReference type="Proteomes" id="UP000027238"/>
    </source>
</evidence>
<dbReference type="HOGENOM" id="CLU_1786707_0_0_1"/>
<dbReference type="AlphaFoldDB" id="A0A066XHX8"/>
<reference evidence="2" key="1">
    <citation type="journal article" date="2014" name="Genome Announc.">
        <title>Draft genome sequence of Colletotrichum sublineola, a destructive pathogen of cultivated sorghum.</title>
        <authorList>
            <person name="Baroncelli R."/>
            <person name="Sanz-Martin J.M."/>
            <person name="Rech G.E."/>
            <person name="Sukno S.A."/>
            <person name="Thon M.R."/>
        </authorList>
    </citation>
    <scope>NUCLEOTIDE SEQUENCE [LARGE SCALE GENOMIC DNA]</scope>
    <source>
        <strain evidence="2">TX430BB</strain>
    </source>
</reference>
<comment type="caution">
    <text evidence="1">The sequence shown here is derived from an EMBL/GenBank/DDBJ whole genome shotgun (WGS) entry which is preliminary data.</text>
</comment>
<keyword evidence="2" id="KW-1185">Reference proteome</keyword>
<dbReference type="EMBL" id="JMSE01000618">
    <property type="protein sequence ID" value="KDN68783.1"/>
    <property type="molecule type" value="Genomic_DNA"/>
</dbReference>
<proteinExistence type="predicted"/>
<name>A0A066XHX8_COLSU</name>
<dbReference type="eggNOG" id="ENOG502T72W">
    <property type="taxonomic scope" value="Eukaryota"/>
</dbReference>
<evidence type="ECO:0000313" key="1">
    <source>
        <dbReference type="EMBL" id="KDN68783.1"/>
    </source>
</evidence>
<dbReference type="OMA" id="STKNFKW"/>
<dbReference type="Proteomes" id="UP000027238">
    <property type="component" value="Unassembled WGS sequence"/>
</dbReference>
<organism evidence="1 2">
    <name type="scientific">Colletotrichum sublineola</name>
    <name type="common">Sorghum anthracnose fungus</name>
    <dbReference type="NCBI Taxonomy" id="1173701"/>
    <lineage>
        <taxon>Eukaryota</taxon>
        <taxon>Fungi</taxon>
        <taxon>Dikarya</taxon>
        <taxon>Ascomycota</taxon>
        <taxon>Pezizomycotina</taxon>
        <taxon>Sordariomycetes</taxon>
        <taxon>Hypocreomycetidae</taxon>
        <taxon>Glomerellales</taxon>
        <taxon>Glomerellaceae</taxon>
        <taxon>Colletotrichum</taxon>
        <taxon>Colletotrichum graminicola species complex</taxon>
    </lineage>
</organism>